<sequence>MLPHVSRTGHTRREVIGALGTGLAALACPTDLKAGTPLTVGLTPVFLNSDLALLDGLRTYLKESTGSDVQLVMRRTYQEVTALVLARQLDAAWICGFPYVRHREALHLLGVPLWRGRPLYRSYLIVRSDRTVADWHGTRGDIHAFSDPDSNSGYLATAALLAGSGMGIGEFFRSSFYTYGHRNVVRAVAAGLAQSGSVDGYVWEVLREIEPEMTIQTRVIRASDWQGFPPIVCAAGDAASPRADRIRSALLAMASGNAGRSVLDMLRIDGFVAEPPALYDSIAAEVDLVDARS</sequence>
<name>A0ACD4NIW6_9HYPH</name>
<evidence type="ECO:0000313" key="2">
    <source>
        <dbReference type="Proteomes" id="UP001163223"/>
    </source>
</evidence>
<dbReference type="Proteomes" id="UP001163223">
    <property type="component" value="Chromosome"/>
</dbReference>
<proteinExistence type="predicted"/>
<accession>A0ACD4NIW6</accession>
<protein>
    <submittedName>
        <fullName evidence="1">PhnD/SsuA/transferrin family substrate-binding protein</fullName>
    </submittedName>
</protein>
<gene>
    <name evidence="1" type="ORF">OXU80_17505</name>
</gene>
<evidence type="ECO:0000313" key="1">
    <source>
        <dbReference type="EMBL" id="WAJ26656.1"/>
    </source>
</evidence>
<reference evidence="1" key="1">
    <citation type="submission" date="2022-11" db="EMBL/GenBank/DDBJ databases">
        <title>beta-Carotene-producing bacterium, Jeongeuplla avenae sp. nov., alleviates the salt stress of Arabidopsis seedlings.</title>
        <authorList>
            <person name="Jiang L."/>
            <person name="Lee J."/>
        </authorList>
    </citation>
    <scope>NUCLEOTIDE SEQUENCE</scope>
    <source>
        <strain evidence="1">DY_R2A_6</strain>
    </source>
</reference>
<dbReference type="EMBL" id="CP113520">
    <property type="protein sequence ID" value="WAJ26656.1"/>
    <property type="molecule type" value="Genomic_DNA"/>
</dbReference>
<organism evidence="1 2">
    <name type="scientific">Antarcticirhabdus aurantiaca</name>
    <dbReference type="NCBI Taxonomy" id="2606717"/>
    <lineage>
        <taxon>Bacteria</taxon>
        <taxon>Pseudomonadati</taxon>
        <taxon>Pseudomonadota</taxon>
        <taxon>Alphaproteobacteria</taxon>
        <taxon>Hyphomicrobiales</taxon>
        <taxon>Aurantimonadaceae</taxon>
        <taxon>Antarcticirhabdus</taxon>
    </lineage>
</organism>
<keyword evidence="2" id="KW-1185">Reference proteome</keyword>